<dbReference type="AlphaFoldDB" id="A0A199UUV6"/>
<evidence type="ECO:0000256" key="4">
    <source>
        <dbReference type="ARBA" id="ARBA00047678"/>
    </source>
</evidence>
<comment type="catalytic activity">
    <reaction evidence="5">
        <text>a quinone + NADPH + H(+) = a quinol + NADP(+)</text>
        <dbReference type="Rhea" id="RHEA:46164"/>
        <dbReference type="ChEBI" id="CHEBI:15378"/>
        <dbReference type="ChEBI" id="CHEBI:24646"/>
        <dbReference type="ChEBI" id="CHEBI:57783"/>
        <dbReference type="ChEBI" id="CHEBI:58349"/>
        <dbReference type="ChEBI" id="CHEBI:132124"/>
        <dbReference type="EC" id="1.6.5.2"/>
    </reaction>
</comment>
<proteinExistence type="inferred from homology"/>
<dbReference type="PANTHER" id="PTHR30546">
    <property type="entry name" value="FLAVODOXIN-RELATED PROTEIN WRBA-RELATED"/>
    <property type="match status" value="1"/>
</dbReference>
<name>A0A199UUV6_ANACO</name>
<evidence type="ECO:0000256" key="3">
    <source>
        <dbReference type="ARBA" id="ARBA00012648"/>
    </source>
</evidence>
<sequence length="179" mass="19248">MYGHVEKLAEEIKKGASSVEGVEAKLWQVPETLPEEVLAKMSAPPKSDIPIITPNELAEADGILFGFPTRFGMMAAQFKAFLDATGGLWRMQQLAGKPAGLFYSTAITQLAHHGMIFVPIGYTFGAGMFEMEKIKGGSPYGSGTFAGDGSRLPSELELEQAFHQGKYFASIAKKLKGSA</sequence>
<dbReference type="PROSITE" id="PS50902">
    <property type="entry name" value="FLAVODOXIN_LIKE"/>
    <property type="match status" value="1"/>
</dbReference>
<dbReference type="SUPFAM" id="SSF52218">
    <property type="entry name" value="Flavoproteins"/>
    <property type="match status" value="1"/>
</dbReference>
<dbReference type="PANTHER" id="PTHR30546:SF23">
    <property type="entry name" value="FLAVOPROTEIN-LIKE PROTEIN YCP4-RELATED"/>
    <property type="match status" value="1"/>
</dbReference>
<dbReference type="GO" id="GO:0016020">
    <property type="term" value="C:membrane"/>
    <property type="evidence" value="ECO:0007669"/>
    <property type="project" value="TreeGrafter"/>
</dbReference>
<evidence type="ECO:0000256" key="5">
    <source>
        <dbReference type="ARBA" id="ARBA00048983"/>
    </source>
</evidence>
<evidence type="ECO:0000313" key="7">
    <source>
        <dbReference type="EMBL" id="OAY68539.1"/>
    </source>
</evidence>
<evidence type="ECO:0000259" key="6">
    <source>
        <dbReference type="PROSITE" id="PS50902"/>
    </source>
</evidence>
<dbReference type="FunFam" id="3.40.50.360:FF:000001">
    <property type="entry name" value="NAD(P)H dehydrogenase (Quinone) FQR1-like"/>
    <property type="match status" value="1"/>
</dbReference>
<accession>A0A199UUV6</accession>
<dbReference type="InterPro" id="IPR005025">
    <property type="entry name" value="FMN_Rdtase-like_dom"/>
</dbReference>
<dbReference type="InterPro" id="IPR008254">
    <property type="entry name" value="Flavodoxin/NO_synth"/>
</dbReference>
<evidence type="ECO:0000313" key="8">
    <source>
        <dbReference type="Proteomes" id="UP000092600"/>
    </source>
</evidence>
<comment type="catalytic activity">
    <reaction evidence="4">
        <text>a quinone + NADH + H(+) = a quinol + NAD(+)</text>
        <dbReference type="Rhea" id="RHEA:46160"/>
        <dbReference type="ChEBI" id="CHEBI:15378"/>
        <dbReference type="ChEBI" id="CHEBI:24646"/>
        <dbReference type="ChEBI" id="CHEBI:57540"/>
        <dbReference type="ChEBI" id="CHEBI:57945"/>
        <dbReference type="ChEBI" id="CHEBI:132124"/>
        <dbReference type="EC" id="1.6.5.2"/>
    </reaction>
</comment>
<dbReference type="InterPro" id="IPR029039">
    <property type="entry name" value="Flavoprotein-like_sf"/>
</dbReference>
<dbReference type="GO" id="GO:0010181">
    <property type="term" value="F:FMN binding"/>
    <property type="evidence" value="ECO:0007669"/>
    <property type="project" value="InterPro"/>
</dbReference>
<dbReference type="InterPro" id="IPR010089">
    <property type="entry name" value="Flavoprotein_WrbA-like"/>
</dbReference>
<evidence type="ECO:0000256" key="1">
    <source>
        <dbReference type="ARBA" id="ARBA00001917"/>
    </source>
</evidence>
<comment type="caution">
    <text evidence="7">The sequence shown here is derived from an EMBL/GenBank/DDBJ whole genome shotgun (WGS) entry which is preliminary data.</text>
</comment>
<protein>
    <recommendedName>
        <fullName evidence="3">NAD(P)H dehydrogenase (quinone)</fullName>
        <ecNumber evidence="3">1.6.5.2</ecNumber>
    </recommendedName>
</protein>
<dbReference type="NCBIfam" id="NF002999">
    <property type="entry name" value="PRK03767.1"/>
    <property type="match status" value="1"/>
</dbReference>
<comment type="similarity">
    <text evidence="2">Belongs to the WrbA family.</text>
</comment>
<reference evidence="7 8" key="1">
    <citation type="journal article" date="2016" name="DNA Res.">
        <title>The draft genome of MD-2 pineapple using hybrid error correction of long reads.</title>
        <authorList>
            <person name="Redwan R.M."/>
            <person name="Saidin A."/>
            <person name="Kumar S.V."/>
        </authorList>
    </citation>
    <scope>NUCLEOTIDE SEQUENCE [LARGE SCALE GENOMIC DNA]</scope>
    <source>
        <strain evidence="8">cv. MD2</strain>
        <tissue evidence="7">Leaf</tissue>
    </source>
</reference>
<comment type="cofactor">
    <cofactor evidence="1">
        <name>FMN</name>
        <dbReference type="ChEBI" id="CHEBI:58210"/>
    </cofactor>
</comment>
<dbReference type="Pfam" id="PF03358">
    <property type="entry name" value="FMN_red"/>
    <property type="match status" value="1"/>
</dbReference>
<dbReference type="Proteomes" id="UP000092600">
    <property type="component" value="Unassembled WGS sequence"/>
</dbReference>
<dbReference type="STRING" id="4615.A0A199UUV6"/>
<dbReference type="NCBIfam" id="TIGR01755">
    <property type="entry name" value="flav_wrbA"/>
    <property type="match status" value="1"/>
</dbReference>
<dbReference type="EC" id="1.6.5.2" evidence="3"/>
<dbReference type="Gene3D" id="3.40.50.360">
    <property type="match status" value="1"/>
</dbReference>
<dbReference type="EMBL" id="LSRQ01004887">
    <property type="protein sequence ID" value="OAY68539.1"/>
    <property type="molecule type" value="Genomic_DNA"/>
</dbReference>
<dbReference type="GO" id="GO:0003955">
    <property type="term" value="F:NAD(P)H dehydrogenase (quinone) activity"/>
    <property type="evidence" value="ECO:0007669"/>
    <property type="project" value="UniProtKB-EC"/>
</dbReference>
<organism evidence="7 8">
    <name type="scientific">Ananas comosus</name>
    <name type="common">Pineapple</name>
    <name type="synonym">Ananas ananas</name>
    <dbReference type="NCBI Taxonomy" id="4615"/>
    <lineage>
        <taxon>Eukaryota</taxon>
        <taxon>Viridiplantae</taxon>
        <taxon>Streptophyta</taxon>
        <taxon>Embryophyta</taxon>
        <taxon>Tracheophyta</taxon>
        <taxon>Spermatophyta</taxon>
        <taxon>Magnoliopsida</taxon>
        <taxon>Liliopsida</taxon>
        <taxon>Poales</taxon>
        <taxon>Bromeliaceae</taxon>
        <taxon>Bromelioideae</taxon>
        <taxon>Ananas</taxon>
    </lineage>
</organism>
<gene>
    <name evidence="7" type="ORF">ACMD2_14387</name>
</gene>
<feature type="non-terminal residue" evidence="7">
    <location>
        <position position="179"/>
    </location>
</feature>
<evidence type="ECO:0000256" key="2">
    <source>
        <dbReference type="ARBA" id="ARBA00006961"/>
    </source>
</evidence>
<feature type="domain" description="Flavodoxin-like" evidence="6">
    <location>
        <begin position="1"/>
        <end position="168"/>
    </location>
</feature>